<dbReference type="InterPro" id="IPR027197">
    <property type="entry name" value="SLC43A3"/>
</dbReference>
<feature type="transmembrane region" description="Helical" evidence="2">
    <location>
        <begin position="191"/>
        <end position="210"/>
    </location>
</feature>
<keyword evidence="2" id="KW-0812">Transmembrane</keyword>
<reference evidence="3" key="1">
    <citation type="journal article" date="2023" name="G3 (Bethesda)">
        <title>A reference genome for the long-term kleptoplast-retaining sea slug Elysia crispata morphotype clarki.</title>
        <authorList>
            <person name="Eastman K.E."/>
            <person name="Pendleton A.L."/>
            <person name="Shaikh M.A."/>
            <person name="Suttiyut T."/>
            <person name="Ogas R."/>
            <person name="Tomko P."/>
            <person name="Gavelis G."/>
            <person name="Widhalm J.R."/>
            <person name="Wisecaver J.H."/>
        </authorList>
    </citation>
    <scope>NUCLEOTIDE SEQUENCE</scope>
    <source>
        <strain evidence="3">ECLA1</strain>
    </source>
</reference>
<feature type="region of interest" description="Disordered" evidence="1">
    <location>
        <begin position="81"/>
        <end position="100"/>
    </location>
</feature>
<dbReference type="PANTHER" id="PTHR20765">
    <property type="entry name" value="SOLUTE CARRIER FAMILY 43 MEMBER 3-RELATED"/>
    <property type="match status" value="1"/>
</dbReference>
<proteinExistence type="predicted"/>
<dbReference type="Gene3D" id="1.20.1250.20">
    <property type="entry name" value="MFS general substrate transporter like domains"/>
    <property type="match status" value="1"/>
</dbReference>
<organism evidence="3 4">
    <name type="scientific">Elysia crispata</name>
    <name type="common">lettuce slug</name>
    <dbReference type="NCBI Taxonomy" id="231223"/>
    <lineage>
        <taxon>Eukaryota</taxon>
        <taxon>Metazoa</taxon>
        <taxon>Spiralia</taxon>
        <taxon>Lophotrochozoa</taxon>
        <taxon>Mollusca</taxon>
        <taxon>Gastropoda</taxon>
        <taxon>Heterobranchia</taxon>
        <taxon>Euthyneura</taxon>
        <taxon>Panpulmonata</taxon>
        <taxon>Sacoglossa</taxon>
        <taxon>Placobranchoidea</taxon>
        <taxon>Plakobranchidae</taxon>
        <taxon>Elysia</taxon>
    </lineage>
</organism>
<dbReference type="AlphaFoldDB" id="A0AAE0YCM4"/>
<feature type="transmembrane region" description="Helical" evidence="2">
    <location>
        <begin position="12"/>
        <end position="36"/>
    </location>
</feature>
<dbReference type="PANTHER" id="PTHR20765:SF1">
    <property type="entry name" value="EQUILIBRATIVE NUCLEOBASE TRANSPORTER 1"/>
    <property type="match status" value="1"/>
</dbReference>
<feature type="transmembrane region" description="Helical" evidence="2">
    <location>
        <begin position="230"/>
        <end position="250"/>
    </location>
</feature>
<dbReference type="InterPro" id="IPR036259">
    <property type="entry name" value="MFS_trans_sf"/>
</dbReference>
<keyword evidence="2" id="KW-1133">Transmembrane helix</keyword>
<feature type="transmembrane region" description="Helical" evidence="2">
    <location>
        <begin position="141"/>
        <end position="160"/>
    </location>
</feature>
<keyword evidence="4" id="KW-1185">Reference proteome</keyword>
<feature type="transmembrane region" description="Helical" evidence="2">
    <location>
        <begin position="472"/>
        <end position="492"/>
    </location>
</feature>
<feature type="transmembrane region" description="Helical" evidence="2">
    <location>
        <begin position="444"/>
        <end position="466"/>
    </location>
</feature>
<dbReference type="EMBL" id="JAWDGP010006541">
    <property type="protein sequence ID" value="KAK3739281.1"/>
    <property type="molecule type" value="Genomic_DNA"/>
</dbReference>
<evidence type="ECO:0008006" key="5">
    <source>
        <dbReference type="Google" id="ProtNLM"/>
    </source>
</evidence>
<feature type="transmembrane region" description="Helical" evidence="2">
    <location>
        <begin position="110"/>
        <end position="129"/>
    </location>
</feature>
<comment type="caution">
    <text evidence="3">The sequence shown here is derived from an EMBL/GenBank/DDBJ whole genome shotgun (WGS) entry which is preliminary data.</text>
</comment>
<dbReference type="InterPro" id="IPR011701">
    <property type="entry name" value="MFS"/>
</dbReference>
<feature type="transmembrane region" description="Helical" evidence="2">
    <location>
        <begin position="386"/>
        <end position="405"/>
    </location>
</feature>
<feature type="compositionally biased region" description="Polar residues" evidence="1">
    <location>
        <begin position="81"/>
        <end position="92"/>
    </location>
</feature>
<feature type="transmembrane region" description="Helical" evidence="2">
    <location>
        <begin position="346"/>
        <end position="366"/>
    </location>
</feature>
<feature type="transmembrane region" description="Helical" evidence="2">
    <location>
        <begin position="304"/>
        <end position="326"/>
    </location>
</feature>
<dbReference type="GO" id="GO:0022857">
    <property type="term" value="F:transmembrane transporter activity"/>
    <property type="evidence" value="ECO:0007669"/>
    <property type="project" value="InterPro"/>
</dbReference>
<dbReference type="Proteomes" id="UP001283361">
    <property type="component" value="Unassembled WGS sequence"/>
</dbReference>
<evidence type="ECO:0000313" key="3">
    <source>
        <dbReference type="EMBL" id="KAK3739281.1"/>
    </source>
</evidence>
<keyword evidence="2" id="KW-0472">Membrane</keyword>
<feature type="transmembrane region" description="Helical" evidence="2">
    <location>
        <begin position="411"/>
        <end position="437"/>
    </location>
</feature>
<dbReference type="Pfam" id="PF07690">
    <property type="entry name" value="MFS_1"/>
    <property type="match status" value="1"/>
</dbReference>
<evidence type="ECO:0000256" key="2">
    <source>
        <dbReference type="SAM" id="Phobius"/>
    </source>
</evidence>
<sequence length="506" mass="56260">MKPADPRFRILYAAFAFFEVITFGGLIYGWGSLVYILKDEGLYMELCATDVDNTNSTVVVNQVNSSVENVALTTDTSNSTRSIYATGSTETRSPAPINEEETKSCDVRDARLNLVFTIGSAMFCVGCFVMGQINYKFGTRVTRITASILFIIGALMIAFTSIEVPWLIFPGLSLIGGAGITFLMTNMQISVLFPSMGSVVVGIFCGGFDASTGTQLLVKLVYDDGVSRQTSYIVLAVVHLLTLVSTFFFLPKDFIKKPRGGLAVTAQEETEKEVELRLANIKSSDLEVEDVKPSLMSQMLTPTYFLHVYWLSVLQLRFYFLLGSLNTMLENMLDSKDEVSRYTNETSYILMCGLFTSPLAGTFYALQNRFFAKSLSPLRRNLMPTVLPLGLTTVLGILMSSVILIERASVIYAVFICLLFFRSFLYTMGAGLLNAIFPSEYFGIMYGIMFIVSGAVSMLQYGLFAWAEAAGFFQVNIFLLILMFTTFCHPLYQWRASRKAEKALSF</sequence>
<protein>
    <recommendedName>
        <fullName evidence="5">Solute carrier family 43 member 3</fullName>
    </recommendedName>
</protein>
<feature type="transmembrane region" description="Helical" evidence="2">
    <location>
        <begin position="166"/>
        <end position="184"/>
    </location>
</feature>
<dbReference type="SUPFAM" id="SSF103473">
    <property type="entry name" value="MFS general substrate transporter"/>
    <property type="match status" value="1"/>
</dbReference>
<evidence type="ECO:0000256" key="1">
    <source>
        <dbReference type="SAM" id="MobiDB-lite"/>
    </source>
</evidence>
<name>A0AAE0YCM4_9GAST</name>
<gene>
    <name evidence="3" type="ORF">RRG08_050485</name>
</gene>
<accession>A0AAE0YCM4</accession>
<evidence type="ECO:0000313" key="4">
    <source>
        <dbReference type="Proteomes" id="UP001283361"/>
    </source>
</evidence>